<evidence type="ECO:0000313" key="1">
    <source>
        <dbReference type="EMBL" id="KIX13441.1"/>
    </source>
</evidence>
<name>A0A0D2JCG1_9BACT</name>
<dbReference type="Proteomes" id="UP000032233">
    <property type="component" value="Unassembled WGS sequence"/>
</dbReference>
<protein>
    <submittedName>
        <fullName evidence="1">Uncharacterized protein</fullName>
    </submittedName>
</protein>
<reference evidence="1 2" key="1">
    <citation type="submission" date="2013-11" db="EMBL/GenBank/DDBJ databases">
        <title>Metagenomic analysis of a methanogenic consortium involved in long chain n-alkane degradation.</title>
        <authorList>
            <person name="Davidova I.A."/>
            <person name="Callaghan A.V."/>
            <person name="Wawrik B."/>
            <person name="Pruitt S."/>
            <person name="Marks C."/>
            <person name="Duncan K.E."/>
            <person name="Suflita J.M."/>
        </authorList>
    </citation>
    <scope>NUCLEOTIDE SEQUENCE [LARGE SCALE GENOMIC DNA]</scope>
    <source>
        <strain evidence="1 2">SPR</strain>
    </source>
</reference>
<dbReference type="AlphaFoldDB" id="A0A0D2JCG1"/>
<gene>
    <name evidence="1" type="ORF">X474_14520</name>
</gene>
<comment type="caution">
    <text evidence="1">The sequence shown here is derived from an EMBL/GenBank/DDBJ whole genome shotgun (WGS) entry which is preliminary data.</text>
</comment>
<sequence length="130" mass="14584">MIYSSGMDAAARFLFSREPTRTKPTINTGPGGLASPPKALSGLKWPLQNKPGNRHQIRFTVKGTGRVNPKKLRIETYHLMPGKCLQHQAVFNLPGNVGDFRIAISPCRQKIPDPFEIWLKNVRVLKRGRP</sequence>
<dbReference type="InParanoid" id="A0A0D2JCG1"/>
<accession>A0A0D2JCG1</accession>
<keyword evidence="2" id="KW-1185">Reference proteome</keyword>
<evidence type="ECO:0000313" key="2">
    <source>
        <dbReference type="Proteomes" id="UP000032233"/>
    </source>
</evidence>
<dbReference type="EMBL" id="AZAC01000016">
    <property type="protein sequence ID" value="KIX13441.1"/>
    <property type="molecule type" value="Genomic_DNA"/>
</dbReference>
<organism evidence="1 2">
    <name type="scientific">Dethiosulfatarculus sandiegensis</name>
    <dbReference type="NCBI Taxonomy" id="1429043"/>
    <lineage>
        <taxon>Bacteria</taxon>
        <taxon>Pseudomonadati</taxon>
        <taxon>Thermodesulfobacteriota</taxon>
        <taxon>Desulfarculia</taxon>
        <taxon>Desulfarculales</taxon>
        <taxon>Desulfarculaceae</taxon>
        <taxon>Dethiosulfatarculus</taxon>
    </lineage>
</organism>
<proteinExistence type="predicted"/>